<accession>A0A1I7Y6Q9</accession>
<dbReference type="InterPro" id="IPR015943">
    <property type="entry name" value="WD40/YVTN_repeat-like_dom_sf"/>
</dbReference>
<evidence type="ECO:0000256" key="3">
    <source>
        <dbReference type="ARBA" id="ARBA00022737"/>
    </source>
</evidence>
<dbReference type="PROSITE" id="PS50082">
    <property type="entry name" value="WD_REPEATS_2"/>
    <property type="match status" value="4"/>
</dbReference>
<dbReference type="AlphaFoldDB" id="A0A1I7Y6Q9"/>
<dbReference type="GO" id="GO:0031929">
    <property type="term" value="P:TOR signaling"/>
    <property type="evidence" value="ECO:0007669"/>
    <property type="project" value="UniProtKB-UniRule"/>
</dbReference>
<evidence type="ECO:0000256" key="5">
    <source>
        <dbReference type="RuleBase" id="RU369068"/>
    </source>
</evidence>
<dbReference type="GO" id="GO:0031932">
    <property type="term" value="C:TORC2 complex"/>
    <property type="evidence" value="ECO:0007669"/>
    <property type="project" value="UniProtKB-UniRule"/>
</dbReference>
<dbReference type="InterPro" id="IPR037588">
    <property type="entry name" value="MLST8"/>
</dbReference>
<dbReference type="PROSITE" id="PS00678">
    <property type="entry name" value="WD_REPEATS_1"/>
    <property type="match status" value="2"/>
</dbReference>
<dbReference type="PANTHER" id="PTHR19842:SF0">
    <property type="entry name" value="TARGET OF RAPAMYCIN COMPLEX SUBUNIT LST8"/>
    <property type="match status" value="1"/>
</dbReference>
<comment type="similarity">
    <text evidence="1 5">Belongs to the WD repeat LST8 family.</text>
</comment>
<comment type="subcellular location">
    <subcellularLocation>
        <location evidence="5">Cytoplasm</location>
    </subcellularLocation>
</comment>
<name>A0A1I7Y6Q9_9BILA</name>
<dbReference type="PANTHER" id="PTHR19842">
    <property type="entry name" value="G BETA-LIKE PROTEIN GBL"/>
    <property type="match status" value="1"/>
</dbReference>
<dbReference type="GO" id="GO:0031931">
    <property type="term" value="C:TORC1 complex"/>
    <property type="evidence" value="ECO:0007669"/>
    <property type="project" value="UniProtKB-UniRule"/>
</dbReference>
<keyword evidence="3 5" id="KW-0677">Repeat</keyword>
<keyword evidence="2 4" id="KW-0853">WD repeat</keyword>
<dbReference type="WBParaSite" id="L893_g13301.t1">
    <property type="protein sequence ID" value="L893_g13301.t1"/>
    <property type="gene ID" value="L893_g13301"/>
</dbReference>
<protein>
    <recommendedName>
        <fullName evidence="5">Target of rapamycin complex subunit lst8</fullName>
        <shortName evidence="5">TORC subunit lst8</shortName>
    </recommendedName>
</protein>
<feature type="repeat" description="WD" evidence="4">
    <location>
        <begin position="284"/>
        <end position="312"/>
    </location>
</feature>
<keyword evidence="6" id="KW-1185">Reference proteome</keyword>
<organism evidence="6 7">
    <name type="scientific">Steinernema glaseri</name>
    <dbReference type="NCBI Taxonomy" id="37863"/>
    <lineage>
        <taxon>Eukaryota</taxon>
        <taxon>Metazoa</taxon>
        <taxon>Ecdysozoa</taxon>
        <taxon>Nematoda</taxon>
        <taxon>Chromadorea</taxon>
        <taxon>Rhabditida</taxon>
        <taxon>Tylenchina</taxon>
        <taxon>Panagrolaimomorpha</taxon>
        <taxon>Strongyloidoidea</taxon>
        <taxon>Steinernematidae</taxon>
        <taxon>Steinernema</taxon>
    </lineage>
</organism>
<feature type="repeat" description="WD" evidence="4">
    <location>
        <begin position="76"/>
        <end position="103"/>
    </location>
</feature>
<dbReference type="PRINTS" id="PR00320">
    <property type="entry name" value="GPROTEINBRPT"/>
</dbReference>
<dbReference type="InterPro" id="IPR001680">
    <property type="entry name" value="WD40_rpt"/>
</dbReference>
<dbReference type="Gene3D" id="2.130.10.10">
    <property type="entry name" value="YVTN repeat-like/Quinoprotein amine dehydrogenase"/>
    <property type="match status" value="1"/>
</dbReference>
<dbReference type="SUPFAM" id="SSF50978">
    <property type="entry name" value="WD40 repeat-like"/>
    <property type="match status" value="1"/>
</dbReference>
<feature type="repeat" description="WD" evidence="4">
    <location>
        <begin position="1"/>
        <end position="27"/>
    </location>
</feature>
<dbReference type="Proteomes" id="UP000095287">
    <property type="component" value="Unplaced"/>
</dbReference>
<dbReference type="Pfam" id="PF00400">
    <property type="entry name" value="WD40"/>
    <property type="match status" value="4"/>
</dbReference>
<dbReference type="InterPro" id="IPR036322">
    <property type="entry name" value="WD40_repeat_dom_sf"/>
</dbReference>
<keyword evidence="5" id="KW-0963">Cytoplasm</keyword>
<evidence type="ECO:0000256" key="4">
    <source>
        <dbReference type="PROSITE-ProRule" id="PRU00221"/>
    </source>
</evidence>
<comment type="subunit">
    <text evidence="5">Part of TORC1 complex. Part of the TORC2 complex.</text>
</comment>
<dbReference type="InterPro" id="IPR019775">
    <property type="entry name" value="WD40_repeat_CS"/>
</dbReference>
<dbReference type="PROSITE" id="PS50294">
    <property type="entry name" value="WD_REPEATS_REGION"/>
    <property type="match status" value="2"/>
</dbReference>
<proteinExistence type="inferred from homology"/>
<evidence type="ECO:0000256" key="1">
    <source>
        <dbReference type="ARBA" id="ARBA00009890"/>
    </source>
</evidence>
<evidence type="ECO:0000313" key="6">
    <source>
        <dbReference type="Proteomes" id="UP000095287"/>
    </source>
</evidence>
<dbReference type="InterPro" id="IPR020472">
    <property type="entry name" value="WD40_PAC1"/>
</dbReference>
<dbReference type="GO" id="GO:0005737">
    <property type="term" value="C:cytoplasm"/>
    <property type="evidence" value="ECO:0007669"/>
    <property type="project" value="UniProtKB-SubCell"/>
</dbReference>
<comment type="function">
    <text evidence="5">Subunit of TORC1 and TORC2, which regulate cell growth and survival in response to nutrient and hormonal signals.</text>
</comment>
<dbReference type="SMART" id="SM00320">
    <property type="entry name" value="WD40"/>
    <property type="match status" value="6"/>
</dbReference>
<evidence type="ECO:0000313" key="7">
    <source>
        <dbReference type="WBParaSite" id="L893_g13301.t1"/>
    </source>
</evidence>
<evidence type="ECO:0000256" key="2">
    <source>
        <dbReference type="ARBA" id="ARBA00022574"/>
    </source>
</evidence>
<dbReference type="GO" id="GO:0032956">
    <property type="term" value="P:regulation of actin cytoskeleton organization"/>
    <property type="evidence" value="ECO:0007669"/>
    <property type="project" value="TreeGrafter"/>
</dbReference>
<feature type="repeat" description="WD" evidence="4">
    <location>
        <begin position="219"/>
        <end position="251"/>
    </location>
</feature>
<reference evidence="7" key="1">
    <citation type="submission" date="2016-11" db="UniProtKB">
        <authorList>
            <consortium name="WormBaseParasite"/>
        </authorList>
    </citation>
    <scope>IDENTIFICATION</scope>
</reference>
<sequence length="329" mass="36153">MQPILASASFDGTIRFWDLHSGNSFDNIAQKESQVNAMAISSDGTLMAVACWQSLKLIDLYKKTASGSNDSLVRNVTSLCFVPESSRLITGGEDQRIRLWNTRGGQPHCEKIFELPAVVNSVCVLPNQTTVIATDGQGGGYQWDTRSHQYSSIPLSGMNFGEHIISVAASPVGNKVAGATNQGRLLTWDVSVDSKPEVVAVPNQRSMPIPVNLTEKKPILAHSTYITHVRFTPNGERIATTSADGSVCLWDPNNLENERPLSRFVDDSQVNPVGWVWDCAFTTSANSKYMISASADGILRLWDVPSERVKMYFRGHNKPITAMAFRDVF</sequence>